<keyword evidence="4" id="KW-1133">Transmembrane helix</keyword>
<keyword evidence="3" id="KW-0029">Amino-acid transport</keyword>
<dbReference type="GO" id="GO:0005524">
    <property type="term" value="F:ATP binding"/>
    <property type="evidence" value="ECO:0007669"/>
    <property type="project" value="UniProtKB-KW"/>
</dbReference>
<proteinExistence type="inferred from homology"/>
<organism evidence="6 7">
    <name type="scientific">Actinomadura yumaensis</name>
    <dbReference type="NCBI Taxonomy" id="111807"/>
    <lineage>
        <taxon>Bacteria</taxon>
        <taxon>Bacillati</taxon>
        <taxon>Actinomycetota</taxon>
        <taxon>Actinomycetes</taxon>
        <taxon>Streptosporangiales</taxon>
        <taxon>Thermomonosporaceae</taxon>
        <taxon>Actinomadura</taxon>
    </lineage>
</organism>
<feature type="transmembrane region" description="Helical" evidence="4">
    <location>
        <begin position="12"/>
        <end position="35"/>
    </location>
</feature>
<feature type="transmembrane region" description="Helical" evidence="4">
    <location>
        <begin position="365"/>
        <end position="387"/>
    </location>
</feature>
<feature type="transmembrane region" description="Helical" evidence="4">
    <location>
        <begin position="251"/>
        <end position="269"/>
    </location>
</feature>
<dbReference type="PROSITE" id="PS50893">
    <property type="entry name" value="ABC_TRANSPORTER_2"/>
    <property type="match status" value="1"/>
</dbReference>
<gene>
    <name evidence="6" type="ORF">ACFQKB_05980</name>
</gene>
<dbReference type="InterPro" id="IPR052156">
    <property type="entry name" value="BCAA_Transport_ATP-bd_LivF"/>
</dbReference>
<dbReference type="RefSeq" id="WP_160823956.1">
    <property type="nucleotide sequence ID" value="NZ_JBHSXS010000002.1"/>
</dbReference>
<feature type="transmembrane region" description="Helical" evidence="4">
    <location>
        <begin position="306"/>
        <end position="324"/>
    </location>
</feature>
<dbReference type="SUPFAM" id="SSF52540">
    <property type="entry name" value="P-loop containing nucleoside triphosphate hydrolases"/>
    <property type="match status" value="1"/>
</dbReference>
<feature type="domain" description="ABC transporter" evidence="5">
    <location>
        <begin position="411"/>
        <end position="640"/>
    </location>
</feature>
<feature type="transmembrane region" description="Helical" evidence="4">
    <location>
        <begin position="158"/>
        <end position="176"/>
    </location>
</feature>
<keyword evidence="6" id="KW-0547">Nucleotide-binding</keyword>
<protein>
    <submittedName>
        <fullName evidence="6">ATP-binding cassette domain-containing protein</fullName>
    </submittedName>
</protein>
<dbReference type="InterPro" id="IPR003439">
    <property type="entry name" value="ABC_transporter-like_ATP-bd"/>
</dbReference>
<feature type="transmembrane region" description="Helical" evidence="4">
    <location>
        <begin position="281"/>
        <end position="300"/>
    </location>
</feature>
<evidence type="ECO:0000256" key="1">
    <source>
        <dbReference type="ARBA" id="ARBA00005417"/>
    </source>
</evidence>
<reference evidence="7" key="1">
    <citation type="journal article" date="2019" name="Int. J. Syst. Evol. Microbiol.">
        <title>The Global Catalogue of Microorganisms (GCM) 10K type strain sequencing project: providing services to taxonomists for standard genome sequencing and annotation.</title>
        <authorList>
            <consortium name="The Broad Institute Genomics Platform"/>
            <consortium name="The Broad Institute Genome Sequencing Center for Infectious Disease"/>
            <person name="Wu L."/>
            <person name="Ma J."/>
        </authorList>
    </citation>
    <scope>NUCLEOTIDE SEQUENCE [LARGE SCALE GENOMIC DNA]</scope>
    <source>
        <strain evidence="7">JCM 3369</strain>
    </source>
</reference>
<feature type="transmembrane region" description="Helical" evidence="4">
    <location>
        <begin position="51"/>
        <end position="71"/>
    </location>
</feature>
<comment type="similarity">
    <text evidence="1">Belongs to the ABC transporter superfamily.</text>
</comment>
<keyword evidence="6" id="KW-0067">ATP-binding</keyword>
<accession>A0ABW2CEM3</accession>
<dbReference type="InterPro" id="IPR006311">
    <property type="entry name" value="TAT_signal"/>
</dbReference>
<evidence type="ECO:0000256" key="2">
    <source>
        <dbReference type="ARBA" id="ARBA00022448"/>
    </source>
</evidence>
<keyword evidence="4" id="KW-0472">Membrane</keyword>
<evidence type="ECO:0000256" key="4">
    <source>
        <dbReference type="SAM" id="Phobius"/>
    </source>
</evidence>
<dbReference type="Pfam" id="PF00005">
    <property type="entry name" value="ABC_tran"/>
    <property type="match status" value="1"/>
</dbReference>
<dbReference type="PANTHER" id="PTHR43820:SF4">
    <property type="entry name" value="HIGH-AFFINITY BRANCHED-CHAIN AMINO ACID TRANSPORT ATP-BINDING PROTEIN LIVF"/>
    <property type="match status" value="1"/>
</dbReference>
<keyword evidence="4" id="KW-0812">Transmembrane</keyword>
<dbReference type="PANTHER" id="PTHR43820">
    <property type="entry name" value="HIGH-AFFINITY BRANCHED-CHAIN AMINO ACID TRANSPORT ATP-BINDING PROTEIN LIVF"/>
    <property type="match status" value="1"/>
</dbReference>
<feature type="transmembrane region" description="Helical" evidence="4">
    <location>
        <begin position="102"/>
        <end position="120"/>
    </location>
</feature>
<dbReference type="PROSITE" id="PS51318">
    <property type="entry name" value="TAT"/>
    <property type="match status" value="1"/>
</dbReference>
<sequence>MGVHTRHRRDVIARAGALACAAAGPLAAGAVLLLADALGGIVEMPGDAVTYTAYCALLVACLEVPLVLRLAGRVSAPGMTAVAGGLAPLAVAAGGLVPNVPAFASAMVLAGLLGGPLLVLPRALLPAGLAAWWHLAALAGVAGAAFLAVARANAPGDAVAVAGVLAAVLGVGAICVPKPVREAPDSGLPTSKGRPPAAGAVSARALGLREAFALALPALPGYATAAGAVAVTVQSGLHLLLFRWNLVGGAPALRLAWAALAAVVLTVLARNLAGATWPVPWLLLMAATAPVLVATAPAGWALAASFTVVLAAAALAAASLDGALIARAPAAQRPGLAGVTAAVSVTAALAALGVMALIGKVTDDVSAATLMAVPLAAGAFAASGTAVKRPGALPAAEAGVSPPADVEGTDPPLLDVHALSAGRGATAVRDVTLRVRAGEAVAVFGPGSRILLEAVAGHLMPSRGAVIMGGTDVTAVTAERRTGLGLSHLVRTTGGEDGDDTVMGRLQARARRLGRAQPGTAAVLDVFPALRARAREPVSSLAEGDARLLGLAEALIVRPRLLLIDGLSPGLDDASVDVLAAAVRLLLADGTALLLAEPRVHVALAVCGRAHVLRHGRTVAELSASTPDRVRELLHRGGLLR</sequence>
<evidence type="ECO:0000313" key="7">
    <source>
        <dbReference type="Proteomes" id="UP001596380"/>
    </source>
</evidence>
<dbReference type="Proteomes" id="UP001596380">
    <property type="component" value="Unassembled WGS sequence"/>
</dbReference>
<dbReference type="EMBL" id="JBHSXS010000002">
    <property type="protein sequence ID" value="MFC6879311.1"/>
    <property type="molecule type" value="Genomic_DNA"/>
</dbReference>
<feature type="transmembrane region" description="Helical" evidence="4">
    <location>
        <begin position="336"/>
        <end position="359"/>
    </location>
</feature>
<dbReference type="Gene3D" id="3.40.50.300">
    <property type="entry name" value="P-loop containing nucleotide triphosphate hydrolases"/>
    <property type="match status" value="1"/>
</dbReference>
<name>A0ABW2CEM3_9ACTN</name>
<keyword evidence="7" id="KW-1185">Reference proteome</keyword>
<evidence type="ECO:0000259" key="5">
    <source>
        <dbReference type="PROSITE" id="PS50893"/>
    </source>
</evidence>
<keyword evidence="2" id="KW-0813">Transport</keyword>
<comment type="caution">
    <text evidence="6">The sequence shown here is derived from an EMBL/GenBank/DDBJ whole genome shotgun (WGS) entry which is preliminary data.</text>
</comment>
<dbReference type="InterPro" id="IPR027417">
    <property type="entry name" value="P-loop_NTPase"/>
</dbReference>
<feature type="transmembrane region" description="Helical" evidence="4">
    <location>
        <begin position="132"/>
        <end position="152"/>
    </location>
</feature>
<evidence type="ECO:0000313" key="6">
    <source>
        <dbReference type="EMBL" id="MFC6879311.1"/>
    </source>
</evidence>
<feature type="transmembrane region" description="Helical" evidence="4">
    <location>
        <begin position="211"/>
        <end position="231"/>
    </location>
</feature>
<evidence type="ECO:0000256" key="3">
    <source>
        <dbReference type="ARBA" id="ARBA00022970"/>
    </source>
</evidence>